<evidence type="ECO:0000259" key="4">
    <source>
        <dbReference type="PROSITE" id="PS50102"/>
    </source>
</evidence>
<dbReference type="SMART" id="SM00360">
    <property type="entry name" value="RRM"/>
    <property type="match status" value="1"/>
</dbReference>
<dbReference type="KEGG" id="tut:107361747"/>
<organism evidence="5 6">
    <name type="scientific">Tetranychus urticae</name>
    <name type="common">Two-spotted spider mite</name>
    <dbReference type="NCBI Taxonomy" id="32264"/>
    <lineage>
        <taxon>Eukaryota</taxon>
        <taxon>Metazoa</taxon>
        <taxon>Ecdysozoa</taxon>
        <taxon>Arthropoda</taxon>
        <taxon>Chelicerata</taxon>
        <taxon>Arachnida</taxon>
        <taxon>Acari</taxon>
        <taxon>Acariformes</taxon>
        <taxon>Trombidiformes</taxon>
        <taxon>Prostigmata</taxon>
        <taxon>Eleutherengona</taxon>
        <taxon>Raphignathae</taxon>
        <taxon>Tetranychoidea</taxon>
        <taxon>Tetranychidae</taxon>
        <taxon>Tetranychus</taxon>
    </lineage>
</organism>
<keyword evidence="6" id="KW-1185">Reference proteome</keyword>
<dbReference type="eggNOG" id="KOG0118">
    <property type="taxonomic scope" value="Eukaryota"/>
</dbReference>
<dbReference type="InterPro" id="IPR035979">
    <property type="entry name" value="RBD_domain_sf"/>
</dbReference>
<dbReference type="OrthoDB" id="439808at2759"/>
<evidence type="ECO:0000256" key="3">
    <source>
        <dbReference type="SAM" id="MobiDB-lite"/>
    </source>
</evidence>
<dbReference type="HOGENOM" id="CLU_012062_10_3_1"/>
<dbReference type="Pfam" id="PF00076">
    <property type="entry name" value="RRM_1"/>
    <property type="match status" value="1"/>
</dbReference>
<reference evidence="6" key="1">
    <citation type="submission" date="2011-08" db="EMBL/GenBank/DDBJ databases">
        <authorList>
            <person name="Rombauts S."/>
        </authorList>
    </citation>
    <scope>NUCLEOTIDE SEQUENCE</scope>
    <source>
        <strain evidence="6">London</strain>
    </source>
</reference>
<dbReference type="InterPro" id="IPR050441">
    <property type="entry name" value="RBM"/>
</dbReference>
<dbReference type="GO" id="GO:0003723">
    <property type="term" value="F:RNA binding"/>
    <property type="evidence" value="ECO:0007669"/>
    <property type="project" value="UniProtKB-UniRule"/>
</dbReference>
<dbReference type="PANTHER" id="PTHR48034">
    <property type="entry name" value="TRANSFORMER-2 SEX-DETERMINING PROTEIN-RELATED"/>
    <property type="match status" value="1"/>
</dbReference>
<accession>T1K9T6</accession>
<dbReference type="SMART" id="SM00361">
    <property type="entry name" value="RRM_1"/>
    <property type="match status" value="1"/>
</dbReference>
<evidence type="ECO:0000256" key="2">
    <source>
        <dbReference type="PROSITE-ProRule" id="PRU00176"/>
    </source>
</evidence>
<dbReference type="InterPro" id="IPR012677">
    <property type="entry name" value="Nucleotide-bd_a/b_plait_sf"/>
</dbReference>
<feature type="compositionally biased region" description="Basic residues" evidence="3">
    <location>
        <begin position="116"/>
        <end position="168"/>
    </location>
</feature>
<reference evidence="5" key="2">
    <citation type="submission" date="2015-06" db="UniProtKB">
        <authorList>
            <consortium name="EnsemblMetazoa"/>
        </authorList>
    </citation>
    <scope>IDENTIFICATION</scope>
</reference>
<dbReference type="STRING" id="32264.T1K9T6"/>
<dbReference type="Gene3D" id="3.30.70.330">
    <property type="match status" value="1"/>
</dbReference>
<evidence type="ECO:0000256" key="1">
    <source>
        <dbReference type="ARBA" id="ARBA00022884"/>
    </source>
</evidence>
<gene>
    <name evidence="5" type="primary">107361747</name>
</gene>
<evidence type="ECO:0000313" key="5">
    <source>
        <dbReference type="EnsemblMetazoa" id="tetur07g06120.1"/>
    </source>
</evidence>
<evidence type="ECO:0000313" key="6">
    <source>
        <dbReference type="Proteomes" id="UP000015104"/>
    </source>
</evidence>
<proteinExistence type="predicted"/>
<sequence>MPRSGGGDGIANKSLFIKNLSEDIRSNDLKNIFGKYGKIADVYIPVDYYNRKPRGFAYVQFESLRDAKDAVRDLQHLTFHGRELTVEFAQGDRKTPSEMRYKERRTPNERGDSRHNGYRRRSRERCRSRSRSRSRGRSRERRFSRSPIRRHSRPSRRSRSLSRSRPKHGSGSLHHNDRYIHRPRQISPI</sequence>
<protein>
    <recommendedName>
        <fullName evidence="4">RRM domain-containing protein</fullName>
    </recommendedName>
</protein>
<dbReference type="InterPro" id="IPR003954">
    <property type="entry name" value="RRM_euk-type"/>
</dbReference>
<name>T1K9T6_TETUR</name>
<dbReference type="EnsemblMetazoa" id="tetur07g06120.1">
    <property type="protein sequence ID" value="tetur07g06120.1"/>
    <property type="gene ID" value="tetur07g06120"/>
</dbReference>
<dbReference type="InterPro" id="IPR000504">
    <property type="entry name" value="RRM_dom"/>
</dbReference>
<dbReference type="SUPFAM" id="SSF54928">
    <property type="entry name" value="RNA-binding domain, RBD"/>
    <property type="match status" value="1"/>
</dbReference>
<dbReference type="PROSITE" id="PS50102">
    <property type="entry name" value="RRM"/>
    <property type="match status" value="1"/>
</dbReference>
<keyword evidence="1 2" id="KW-0694">RNA-binding</keyword>
<feature type="compositionally biased region" description="Basic and acidic residues" evidence="3">
    <location>
        <begin position="88"/>
        <end position="115"/>
    </location>
</feature>
<dbReference type="AlphaFoldDB" id="T1K9T6"/>
<dbReference type="EMBL" id="CAEY01001893">
    <property type="status" value="NOT_ANNOTATED_CDS"/>
    <property type="molecule type" value="Genomic_DNA"/>
</dbReference>
<feature type="region of interest" description="Disordered" evidence="3">
    <location>
        <begin position="88"/>
        <end position="189"/>
    </location>
</feature>
<feature type="domain" description="RRM" evidence="4">
    <location>
        <begin position="13"/>
        <end position="91"/>
    </location>
</feature>
<dbReference type="Proteomes" id="UP000015104">
    <property type="component" value="Unassembled WGS sequence"/>
</dbReference>